<dbReference type="GO" id="GO:0008270">
    <property type="term" value="F:zinc ion binding"/>
    <property type="evidence" value="ECO:0007669"/>
    <property type="project" value="InterPro"/>
</dbReference>
<dbReference type="Gene3D" id="3.30.70.2330">
    <property type="match status" value="1"/>
</dbReference>
<dbReference type="RefSeq" id="WP_308456882.1">
    <property type="nucleotide sequence ID" value="NZ_JAJEQM010000015.1"/>
</dbReference>
<gene>
    <name evidence="4" type="ORF">LKE05_10915</name>
</gene>
<dbReference type="Proteomes" id="UP001198242">
    <property type="component" value="Unassembled WGS sequence"/>
</dbReference>
<evidence type="ECO:0000313" key="4">
    <source>
        <dbReference type="EMBL" id="MCC2211298.1"/>
    </source>
</evidence>
<dbReference type="GO" id="GO:0016818">
    <property type="term" value="F:hydrolase activity, acting on acid anhydrides, in phosphorus-containing anhydrides"/>
    <property type="evidence" value="ECO:0007669"/>
    <property type="project" value="InterPro"/>
</dbReference>
<accession>A0AAE3J9U8</accession>
<evidence type="ECO:0000313" key="5">
    <source>
        <dbReference type="Proteomes" id="UP001198242"/>
    </source>
</evidence>
<name>A0AAE3J9U8_9FIRM</name>
<keyword evidence="5" id="KW-1185">Reference proteome</keyword>
<proteinExistence type="predicted"/>
<dbReference type="Pfam" id="PF08797">
    <property type="entry name" value="HIRAN"/>
    <property type="match status" value="1"/>
</dbReference>
<dbReference type="GO" id="GO:0003676">
    <property type="term" value="F:nucleic acid binding"/>
    <property type="evidence" value="ECO:0007669"/>
    <property type="project" value="InterPro"/>
</dbReference>
<comment type="caution">
    <text evidence="4">The sequence shown here is derived from an EMBL/GenBank/DDBJ whole genome shotgun (WGS) entry which is preliminary data.</text>
</comment>
<sequence length="147" mass="16380">MKNIHTIRRIVATMANRLKKMGLTLSAAFKKAWELIKGKAIESKVAGVTKGNRQKALARIAAAYRPNQVKVWLERDKANLHDNNAVNVIVSVNGSDNYNLGCIPRNLAYVVSALIDKGFYIKAMFKEIRGHYASYMNYGAVITLQLA</sequence>
<keyword evidence="1" id="KW-0479">Metal-binding</keyword>
<organism evidence="4 5">
    <name type="scientific">Hominilimicola fabiformis</name>
    <dbReference type="NCBI Taxonomy" id="2885356"/>
    <lineage>
        <taxon>Bacteria</taxon>
        <taxon>Bacillati</taxon>
        <taxon>Bacillota</taxon>
        <taxon>Clostridia</taxon>
        <taxon>Eubacteriales</taxon>
        <taxon>Oscillospiraceae</taxon>
        <taxon>Hominilimicola</taxon>
    </lineage>
</organism>
<protein>
    <submittedName>
        <fullName evidence="4">HIRAN domain-containing protein</fullName>
    </submittedName>
</protein>
<evidence type="ECO:0000256" key="1">
    <source>
        <dbReference type="ARBA" id="ARBA00022723"/>
    </source>
</evidence>
<dbReference type="AlphaFoldDB" id="A0AAE3J9U8"/>
<dbReference type="InterPro" id="IPR014905">
    <property type="entry name" value="HIRAN"/>
</dbReference>
<feature type="domain" description="HIRAN" evidence="3">
    <location>
        <begin position="68"/>
        <end position="121"/>
    </location>
</feature>
<dbReference type="EMBL" id="JAJEQM010000015">
    <property type="protein sequence ID" value="MCC2211298.1"/>
    <property type="molecule type" value="Genomic_DNA"/>
</dbReference>
<reference evidence="4 5" key="1">
    <citation type="submission" date="2021-10" db="EMBL/GenBank/DDBJ databases">
        <title>Anaerobic single-cell dispensing facilitates the cultivation of human gut bacteria.</title>
        <authorList>
            <person name="Afrizal A."/>
        </authorList>
    </citation>
    <scope>NUCLEOTIDE SEQUENCE [LARGE SCALE GENOMIC DNA]</scope>
    <source>
        <strain evidence="4 5">CLA-AA-H232</strain>
    </source>
</reference>
<keyword evidence="2" id="KW-0378">Hydrolase</keyword>
<evidence type="ECO:0000256" key="2">
    <source>
        <dbReference type="ARBA" id="ARBA00022801"/>
    </source>
</evidence>
<evidence type="ECO:0000259" key="3">
    <source>
        <dbReference type="Pfam" id="PF08797"/>
    </source>
</evidence>